<dbReference type="InterPro" id="IPR013024">
    <property type="entry name" value="GGCT-like"/>
</dbReference>
<dbReference type="SUPFAM" id="SSF110857">
    <property type="entry name" value="Gamma-glutamyl cyclotransferase-like"/>
    <property type="match status" value="1"/>
</dbReference>
<evidence type="ECO:0000313" key="5">
    <source>
        <dbReference type="Proteomes" id="UP000074119"/>
    </source>
</evidence>
<organism evidence="4 5">
    <name type="scientific">Zhongshania aliphaticivorans</name>
    <dbReference type="NCBI Taxonomy" id="1470434"/>
    <lineage>
        <taxon>Bacteria</taxon>
        <taxon>Pseudomonadati</taxon>
        <taxon>Pseudomonadota</taxon>
        <taxon>Gammaproteobacteria</taxon>
        <taxon>Cellvibrionales</taxon>
        <taxon>Spongiibacteraceae</taxon>
        <taxon>Zhongshania</taxon>
    </lineage>
</organism>
<accession>A0A127M6E4</accession>
<name>A0A127M6E4_9GAMM</name>
<keyword evidence="1" id="KW-0808">Transferase</keyword>
<reference evidence="4 5" key="1">
    <citation type="submission" date="2015-12" db="EMBL/GenBank/DDBJ databases">
        <authorList>
            <person name="Shamseldin A."/>
            <person name="Moawad H."/>
            <person name="Abd El-Rahim W.M."/>
            <person name="Sadowsky M.J."/>
        </authorList>
    </citation>
    <scope>NUCLEOTIDE SEQUENCE [LARGE SCALE GENOMIC DNA]</scope>
    <source>
        <strain evidence="4 5">SM2</strain>
    </source>
</reference>
<dbReference type="AlphaFoldDB" id="A0A127M6E4"/>
<gene>
    <name evidence="4" type="ORF">AZF00_11120</name>
</gene>
<dbReference type="InterPro" id="IPR009288">
    <property type="entry name" value="AIG2-like_dom"/>
</dbReference>
<dbReference type="Proteomes" id="UP000074119">
    <property type="component" value="Chromosome"/>
</dbReference>
<dbReference type="InterPro" id="IPR036568">
    <property type="entry name" value="GGCT-like_sf"/>
</dbReference>
<evidence type="ECO:0000259" key="3">
    <source>
        <dbReference type="Pfam" id="PF06094"/>
    </source>
</evidence>
<dbReference type="PANTHER" id="PTHR31544:SF2">
    <property type="entry name" value="AIG2-LIKE PROTEIN D"/>
    <property type="match status" value="1"/>
</dbReference>
<feature type="domain" description="Gamma-glutamylcyclotransferase AIG2-like" evidence="3">
    <location>
        <begin position="16"/>
        <end position="122"/>
    </location>
</feature>
<dbReference type="GO" id="GO:0016740">
    <property type="term" value="F:transferase activity"/>
    <property type="evidence" value="ECO:0007669"/>
    <property type="project" value="UniProtKB-KW"/>
</dbReference>
<evidence type="ECO:0000313" key="4">
    <source>
        <dbReference type="EMBL" id="AMO68814.1"/>
    </source>
</evidence>
<sequence>MLGILLNQIEAVMVNVFTYGSLMCADIMATVSGVNPLSESALLGNYRRYAVLGEDYPALIAEAGAQTQGLLYRNISDEALRRLDVFEGDYYQRCELDVALLDGRQVRAQTYVFRADYRHLVADWPWSFEHFLNVGKSNFESAYLGFQHLPSQE</sequence>
<dbReference type="InterPro" id="IPR045038">
    <property type="entry name" value="AIG2-like"/>
</dbReference>
<dbReference type="EMBL" id="CP014544">
    <property type="protein sequence ID" value="AMO68814.1"/>
    <property type="molecule type" value="Genomic_DNA"/>
</dbReference>
<protein>
    <recommendedName>
        <fullName evidence="2">Putative gamma-glutamylcyclotransferase</fullName>
    </recommendedName>
</protein>
<evidence type="ECO:0000256" key="1">
    <source>
        <dbReference type="ARBA" id="ARBA00022679"/>
    </source>
</evidence>
<dbReference type="PANTHER" id="PTHR31544">
    <property type="entry name" value="AIG2-LIKE PROTEIN D"/>
    <property type="match status" value="1"/>
</dbReference>
<evidence type="ECO:0000256" key="2">
    <source>
        <dbReference type="ARBA" id="ARBA00030602"/>
    </source>
</evidence>
<proteinExistence type="predicted"/>
<dbReference type="STRING" id="1470434.AZF00_11120"/>
<dbReference type="CDD" id="cd06661">
    <property type="entry name" value="GGCT_like"/>
    <property type="match status" value="1"/>
</dbReference>
<dbReference type="Gene3D" id="3.10.490.10">
    <property type="entry name" value="Gamma-glutamyl cyclotransferase-like"/>
    <property type="match status" value="1"/>
</dbReference>
<dbReference type="KEGG" id="zal:AZF00_11120"/>
<dbReference type="Pfam" id="PF06094">
    <property type="entry name" value="GGACT"/>
    <property type="match status" value="1"/>
</dbReference>